<dbReference type="InterPro" id="IPR029063">
    <property type="entry name" value="SAM-dependent_MTases_sf"/>
</dbReference>
<reference evidence="2" key="1">
    <citation type="journal article" date="2020" name="Stud. Mycol.">
        <title>101 Dothideomycetes genomes: a test case for predicting lifestyles and emergence of pathogens.</title>
        <authorList>
            <person name="Haridas S."/>
            <person name="Albert R."/>
            <person name="Binder M."/>
            <person name="Bloem J."/>
            <person name="Labutti K."/>
            <person name="Salamov A."/>
            <person name="Andreopoulos B."/>
            <person name="Baker S."/>
            <person name="Barry K."/>
            <person name="Bills G."/>
            <person name="Bluhm B."/>
            <person name="Cannon C."/>
            <person name="Castanera R."/>
            <person name="Culley D."/>
            <person name="Daum C."/>
            <person name="Ezra D."/>
            <person name="Gonzalez J."/>
            <person name="Henrissat B."/>
            <person name="Kuo A."/>
            <person name="Liang C."/>
            <person name="Lipzen A."/>
            <person name="Lutzoni F."/>
            <person name="Magnuson J."/>
            <person name="Mondo S."/>
            <person name="Nolan M."/>
            <person name="Ohm R."/>
            <person name="Pangilinan J."/>
            <person name="Park H.-J."/>
            <person name="Ramirez L."/>
            <person name="Alfaro M."/>
            <person name="Sun H."/>
            <person name="Tritt A."/>
            <person name="Yoshinaga Y."/>
            <person name="Zwiers L.-H."/>
            <person name="Turgeon B."/>
            <person name="Goodwin S."/>
            <person name="Spatafora J."/>
            <person name="Crous P."/>
            <person name="Grigoriev I."/>
        </authorList>
    </citation>
    <scope>NUCLEOTIDE SEQUENCE</scope>
    <source>
        <strain evidence="2">CBS 130266</strain>
    </source>
</reference>
<dbReference type="CDD" id="cd02440">
    <property type="entry name" value="AdoMet_MTases"/>
    <property type="match status" value="1"/>
</dbReference>
<proteinExistence type="predicted"/>
<dbReference type="EMBL" id="MU007060">
    <property type="protein sequence ID" value="KAF2427410.1"/>
    <property type="molecule type" value="Genomic_DNA"/>
</dbReference>
<keyword evidence="1" id="KW-0808">Transferase</keyword>
<dbReference type="PANTHER" id="PTHR43861">
    <property type="entry name" value="TRANS-ACONITATE 2-METHYLTRANSFERASE-RELATED"/>
    <property type="match status" value="1"/>
</dbReference>
<protein>
    <submittedName>
        <fullName evidence="2">Methyltransferase type 11</fullName>
    </submittedName>
</protein>
<dbReference type="Proteomes" id="UP000800235">
    <property type="component" value="Unassembled WGS sequence"/>
</dbReference>
<keyword evidence="2" id="KW-0489">Methyltransferase</keyword>
<accession>A0A9P4NM48</accession>
<dbReference type="Gene3D" id="3.40.50.150">
    <property type="entry name" value="Vaccinia Virus protein VP39"/>
    <property type="match status" value="1"/>
</dbReference>
<gene>
    <name evidence="2" type="ORF">EJ08DRAFT_680998</name>
</gene>
<dbReference type="GO" id="GO:0032259">
    <property type="term" value="P:methylation"/>
    <property type="evidence" value="ECO:0007669"/>
    <property type="project" value="UniProtKB-KW"/>
</dbReference>
<dbReference type="PANTHER" id="PTHR43861:SF3">
    <property type="entry name" value="PUTATIVE (AFU_ORTHOLOGUE AFUA_2G14390)-RELATED"/>
    <property type="match status" value="1"/>
</dbReference>
<dbReference type="AlphaFoldDB" id="A0A9P4NM48"/>
<evidence type="ECO:0000313" key="3">
    <source>
        <dbReference type="Proteomes" id="UP000800235"/>
    </source>
</evidence>
<sequence>MTNDRFDEEAAEWDRNRFTVNSSKRALGALLVPIPELRKYRDVRDGLTVLELGCGTGLLSQILSPYVTSLTALDTSPAMIAALSAKLVAKPWPQPVAFAPQILAQNIRPICLDLRDPDDAALQDVVVNSTGDQGGRGKKRFDLVVGHLVCHHVKDLGGLLGTMYGCLKEGGRIALTDFEDFGVEARRFHPESKMEGVERHGLKREEMEKLIKEAGFVDVRVEEAWRMEKEVEGATGGDGEVEVMEFPFLICLGRKGGVINDRDGGAGEEGKSMTW</sequence>
<organism evidence="2 3">
    <name type="scientific">Tothia fuscella</name>
    <dbReference type="NCBI Taxonomy" id="1048955"/>
    <lineage>
        <taxon>Eukaryota</taxon>
        <taxon>Fungi</taxon>
        <taxon>Dikarya</taxon>
        <taxon>Ascomycota</taxon>
        <taxon>Pezizomycotina</taxon>
        <taxon>Dothideomycetes</taxon>
        <taxon>Pleosporomycetidae</taxon>
        <taxon>Venturiales</taxon>
        <taxon>Cylindrosympodiaceae</taxon>
        <taxon>Tothia</taxon>
    </lineage>
</organism>
<dbReference type="OrthoDB" id="66144at2759"/>
<dbReference type="Pfam" id="PF13489">
    <property type="entry name" value="Methyltransf_23"/>
    <property type="match status" value="1"/>
</dbReference>
<evidence type="ECO:0000313" key="2">
    <source>
        <dbReference type="EMBL" id="KAF2427410.1"/>
    </source>
</evidence>
<dbReference type="SUPFAM" id="SSF53335">
    <property type="entry name" value="S-adenosyl-L-methionine-dependent methyltransferases"/>
    <property type="match status" value="1"/>
</dbReference>
<evidence type="ECO:0000256" key="1">
    <source>
        <dbReference type="ARBA" id="ARBA00022679"/>
    </source>
</evidence>
<name>A0A9P4NM48_9PEZI</name>
<keyword evidence="3" id="KW-1185">Reference proteome</keyword>
<comment type="caution">
    <text evidence="2">The sequence shown here is derived from an EMBL/GenBank/DDBJ whole genome shotgun (WGS) entry which is preliminary data.</text>
</comment>
<dbReference type="GO" id="GO:0008168">
    <property type="term" value="F:methyltransferase activity"/>
    <property type="evidence" value="ECO:0007669"/>
    <property type="project" value="UniProtKB-KW"/>
</dbReference>